<dbReference type="Pfam" id="PF00931">
    <property type="entry name" value="NB-ARC"/>
    <property type="match status" value="1"/>
</dbReference>
<dbReference type="EMBL" id="JAKUCV010005043">
    <property type="protein sequence ID" value="KAJ4832924.1"/>
    <property type="molecule type" value="Genomic_DNA"/>
</dbReference>
<dbReference type="AlphaFoldDB" id="A0A9Q0FK08"/>
<gene>
    <name evidence="2" type="ORF">Tsubulata_007242</name>
</gene>
<evidence type="ECO:0000313" key="2">
    <source>
        <dbReference type="EMBL" id="KAJ4832924.1"/>
    </source>
</evidence>
<comment type="caution">
    <text evidence="2">The sequence shown here is derived from an EMBL/GenBank/DDBJ whole genome shotgun (WGS) entry which is preliminary data.</text>
</comment>
<dbReference type="InterPro" id="IPR027417">
    <property type="entry name" value="P-loop_NTPase"/>
</dbReference>
<protein>
    <recommendedName>
        <fullName evidence="1">NB-ARC domain-containing protein</fullName>
    </recommendedName>
</protein>
<dbReference type="SUPFAM" id="SSF52540">
    <property type="entry name" value="P-loop containing nucleoside triphosphate hydrolases"/>
    <property type="match status" value="1"/>
</dbReference>
<dbReference type="Proteomes" id="UP001141552">
    <property type="component" value="Unassembled WGS sequence"/>
</dbReference>
<sequence length="73" mass="8079">MGGSGKTTLIAKTYNCKIVKRHFKCSAWITVSQTYLMLTCPFRHFVLPFLVVANLVPSRASVVSFIANSSVQL</sequence>
<dbReference type="Gene3D" id="3.40.50.300">
    <property type="entry name" value="P-loop containing nucleotide triphosphate hydrolases"/>
    <property type="match status" value="1"/>
</dbReference>
<name>A0A9Q0FK08_9ROSI</name>
<proteinExistence type="predicted"/>
<reference evidence="2" key="2">
    <citation type="journal article" date="2023" name="Plants (Basel)">
        <title>Annotation of the Turnera subulata (Passifloraceae) Draft Genome Reveals the S-Locus Evolved after the Divergence of Turneroideae from Passifloroideae in a Stepwise Manner.</title>
        <authorList>
            <person name="Henning P.M."/>
            <person name="Roalson E.H."/>
            <person name="Mir W."/>
            <person name="McCubbin A.G."/>
            <person name="Shore J.S."/>
        </authorList>
    </citation>
    <scope>NUCLEOTIDE SEQUENCE</scope>
    <source>
        <strain evidence="2">F60SS</strain>
    </source>
</reference>
<dbReference type="GO" id="GO:0043531">
    <property type="term" value="F:ADP binding"/>
    <property type="evidence" value="ECO:0007669"/>
    <property type="project" value="InterPro"/>
</dbReference>
<dbReference type="InterPro" id="IPR002182">
    <property type="entry name" value="NB-ARC"/>
</dbReference>
<accession>A0A9Q0FK08</accession>
<organism evidence="2 3">
    <name type="scientific">Turnera subulata</name>
    <dbReference type="NCBI Taxonomy" id="218843"/>
    <lineage>
        <taxon>Eukaryota</taxon>
        <taxon>Viridiplantae</taxon>
        <taxon>Streptophyta</taxon>
        <taxon>Embryophyta</taxon>
        <taxon>Tracheophyta</taxon>
        <taxon>Spermatophyta</taxon>
        <taxon>Magnoliopsida</taxon>
        <taxon>eudicotyledons</taxon>
        <taxon>Gunneridae</taxon>
        <taxon>Pentapetalae</taxon>
        <taxon>rosids</taxon>
        <taxon>fabids</taxon>
        <taxon>Malpighiales</taxon>
        <taxon>Passifloraceae</taxon>
        <taxon>Turnera</taxon>
    </lineage>
</organism>
<evidence type="ECO:0000313" key="3">
    <source>
        <dbReference type="Proteomes" id="UP001141552"/>
    </source>
</evidence>
<evidence type="ECO:0000259" key="1">
    <source>
        <dbReference type="Pfam" id="PF00931"/>
    </source>
</evidence>
<feature type="domain" description="NB-ARC" evidence="1">
    <location>
        <begin position="1"/>
        <end position="36"/>
    </location>
</feature>
<dbReference type="OrthoDB" id="1002404at2759"/>
<reference evidence="2" key="1">
    <citation type="submission" date="2022-02" db="EMBL/GenBank/DDBJ databases">
        <authorList>
            <person name="Henning P.M."/>
            <person name="McCubbin A.G."/>
            <person name="Shore J.S."/>
        </authorList>
    </citation>
    <scope>NUCLEOTIDE SEQUENCE</scope>
    <source>
        <strain evidence="2">F60SS</strain>
        <tissue evidence="2">Leaves</tissue>
    </source>
</reference>
<keyword evidence="3" id="KW-1185">Reference proteome</keyword>